<keyword evidence="1" id="KW-0808">Transferase</keyword>
<name>A0A699QC41_TANCI</name>
<proteinExistence type="predicted"/>
<dbReference type="EMBL" id="BKCJ011004350">
    <property type="protein sequence ID" value="GFC64903.1"/>
    <property type="molecule type" value="Genomic_DNA"/>
</dbReference>
<comment type="caution">
    <text evidence="1">The sequence shown here is derived from an EMBL/GenBank/DDBJ whole genome shotgun (WGS) entry which is preliminary data.</text>
</comment>
<evidence type="ECO:0000313" key="1">
    <source>
        <dbReference type="EMBL" id="GFC64903.1"/>
    </source>
</evidence>
<dbReference type="PANTHER" id="PTHR45835:SF99">
    <property type="entry name" value="CHROMO DOMAIN-CONTAINING PROTEIN-RELATED"/>
    <property type="match status" value="1"/>
</dbReference>
<organism evidence="1">
    <name type="scientific">Tanacetum cinerariifolium</name>
    <name type="common">Dalmatian daisy</name>
    <name type="synonym">Chrysanthemum cinerariifolium</name>
    <dbReference type="NCBI Taxonomy" id="118510"/>
    <lineage>
        <taxon>Eukaryota</taxon>
        <taxon>Viridiplantae</taxon>
        <taxon>Streptophyta</taxon>
        <taxon>Embryophyta</taxon>
        <taxon>Tracheophyta</taxon>
        <taxon>Spermatophyta</taxon>
        <taxon>Magnoliopsida</taxon>
        <taxon>eudicotyledons</taxon>
        <taxon>Gunneridae</taxon>
        <taxon>Pentapetalae</taxon>
        <taxon>asterids</taxon>
        <taxon>campanulids</taxon>
        <taxon>Asterales</taxon>
        <taxon>Asteraceae</taxon>
        <taxon>Asteroideae</taxon>
        <taxon>Anthemideae</taxon>
        <taxon>Anthemidinae</taxon>
        <taxon>Tanacetum</taxon>
    </lineage>
</organism>
<keyword evidence="1" id="KW-0695">RNA-directed DNA polymerase</keyword>
<keyword evidence="1" id="KW-0548">Nucleotidyltransferase</keyword>
<dbReference type="GO" id="GO:0003964">
    <property type="term" value="F:RNA-directed DNA polymerase activity"/>
    <property type="evidence" value="ECO:0007669"/>
    <property type="project" value="UniProtKB-KW"/>
</dbReference>
<dbReference type="PANTHER" id="PTHR45835">
    <property type="entry name" value="YALI0A06105P"/>
    <property type="match status" value="1"/>
</dbReference>
<accession>A0A699QC41</accession>
<reference evidence="1" key="1">
    <citation type="journal article" date="2019" name="Sci. Rep.">
        <title>Draft genome of Tanacetum cinerariifolium, the natural source of mosquito coil.</title>
        <authorList>
            <person name="Yamashiro T."/>
            <person name="Shiraishi A."/>
            <person name="Satake H."/>
            <person name="Nakayama K."/>
        </authorList>
    </citation>
    <scope>NUCLEOTIDE SEQUENCE</scope>
</reference>
<protein>
    <submittedName>
        <fullName evidence="1">Putative reverse transcriptase domain, ribonuclease H-like domain, aspartic peptidase domain protein</fullName>
    </submittedName>
</protein>
<sequence>MNMTICSDIKGKILEGQKEAFKEANVQGEDLQGLDKKIEYKEDNAMYFSCRIWVPLWATTPEIIWFTSTTRNPRVEVGGDSYGLITNFPRTSSGHDSIWVIVDRLTKSVHFLAFRKDYQMEKLARLYINKLVA</sequence>
<gene>
    <name evidence="1" type="ORF">Tci_836873</name>
</gene>
<dbReference type="AlphaFoldDB" id="A0A699QC41"/>